<dbReference type="Proteomes" id="UP000783686">
    <property type="component" value="Unassembled WGS sequence"/>
</dbReference>
<dbReference type="EMBL" id="CAJFCW020000005">
    <property type="protein sequence ID" value="CAG9117836.1"/>
    <property type="molecule type" value="Genomic_DNA"/>
</dbReference>
<dbReference type="AlphaFoldDB" id="A0A811L6Y0"/>
<feature type="compositionally biased region" description="Low complexity" evidence="1">
    <location>
        <begin position="345"/>
        <end position="356"/>
    </location>
</feature>
<feature type="compositionally biased region" description="Basic and acidic residues" evidence="1">
    <location>
        <begin position="323"/>
        <end position="332"/>
    </location>
</feature>
<proteinExistence type="predicted"/>
<keyword evidence="3" id="KW-1185">Reference proteome</keyword>
<evidence type="ECO:0000313" key="2">
    <source>
        <dbReference type="EMBL" id="CAD5223428.1"/>
    </source>
</evidence>
<gene>
    <name evidence="2" type="ORF">BOKJ2_LOCUS10198</name>
</gene>
<dbReference type="Proteomes" id="UP000614601">
    <property type="component" value="Unassembled WGS sequence"/>
</dbReference>
<feature type="compositionally biased region" description="Basic and acidic residues" evidence="1">
    <location>
        <begin position="100"/>
        <end position="167"/>
    </location>
</feature>
<protein>
    <submittedName>
        <fullName evidence="2">Uncharacterized protein</fullName>
    </submittedName>
</protein>
<feature type="region of interest" description="Disordered" evidence="1">
    <location>
        <begin position="93"/>
        <end position="184"/>
    </location>
</feature>
<evidence type="ECO:0000256" key="1">
    <source>
        <dbReference type="SAM" id="MobiDB-lite"/>
    </source>
</evidence>
<feature type="compositionally biased region" description="Basic and acidic residues" evidence="1">
    <location>
        <begin position="358"/>
        <end position="367"/>
    </location>
</feature>
<name>A0A811L6Y0_9BILA</name>
<organism evidence="2 3">
    <name type="scientific">Bursaphelenchus okinawaensis</name>
    <dbReference type="NCBI Taxonomy" id="465554"/>
    <lineage>
        <taxon>Eukaryota</taxon>
        <taxon>Metazoa</taxon>
        <taxon>Ecdysozoa</taxon>
        <taxon>Nematoda</taxon>
        <taxon>Chromadorea</taxon>
        <taxon>Rhabditida</taxon>
        <taxon>Tylenchina</taxon>
        <taxon>Tylenchomorpha</taxon>
        <taxon>Aphelenchoidea</taxon>
        <taxon>Aphelenchoididae</taxon>
        <taxon>Bursaphelenchus</taxon>
    </lineage>
</organism>
<accession>A0A811L6Y0</accession>
<sequence>MSRIRTSSSEERAFVETRAPASSFFITRSPYGQHFEEGELDKSLYKIKIPDDKHDADGVRHNVEYEDISDAIDYDGGIQYSVDDDDGILHDESFGFGSMRNEHRSCRKDQYDHQKTRIQPDKHQKFRSQHDVHQKSKSQHDEHQKPRSQHDEKKEFGSQHGDNHDSRNLQNENQGLRSQHDEPHDFGIQNEFRYEARATCGASFDARSLSEDLSMLSITTPYPCDDGRGIGWDSEMHDISDAVFEVFGTPESTDFTDSDDFFSDSYECDAKLGEDGTHKVDDATNNNNNSIKQVKTGTRQPLNGTNPNQDGSNDYNITSRTSHLHDLAKNVESDTSVITNDATEESGSVFSTSTSESEQEKKEAMAL</sequence>
<reference evidence="2" key="1">
    <citation type="submission" date="2020-09" db="EMBL/GenBank/DDBJ databases">
        <authorList>
            <person name="Kikuchi T."/>
        </authorList>
    </citation>
    <scope>NUCLEOTIDE SEQUENCE</scope>
    <source>
        <strain evidence="2">SH1</strain>
    </source>
</reference>
<dbReference type="EMBL" id="CAJFDH010000005">
    <property type="protein sequence ID" value="CAD5223428.1"/>
    <property type="molecule type" value="Genomic_DNA"/>
</dbReference>
<feature type="region of interest" description="Disordered" evidence="1">
    <location>
        <begin position="276"/>
        <end position="367"/>
    </location>
</feature>
<comment type="caution">
    <text evidence="2">The sequence shown here is derived from an EMBL/GenBank/DDBJ whole genome shotgun (WGS) entry which is preliminary data.</text>
</comment>
<feature type="compositionally biased region" description="Polar residues" evidence="1">
    <location>
        <begin position="168"/>
        <end position="177"/>
    </location>
</feature>
<feature type="compositionally biased region" description="Polar residues" evidence="1">
    <location>
        <begin position="283"/>
        <end position="321"/>
    </location>
</feature>
<evidence type="ECO:0000313" key="3">
    <source>
        <dbReference type="Proteomes" id="UP000614601"/>
    </source>
</evidence>